<dbReference type="InParanoid" id="F4WM08"/>
<dbReference type="AlphaFoldDB" id="F4WM08"/>
<evidence type="ECO:0000313" key="2">
    <source>
        <dbReference type="EMBL" id="EGI64652.1"/>
    </source>
</evidence>
<protein>
    <submittedName>
        <fullName evidence="2">Uncharacterized protein</fullName>
    </submittedName>
</protein>
<evidence type="ECO:0000256" key="1">
    <source>
        <dbReference type="SAM" id="MobiDB-lite"/>
    </source>
</evidence>
<name>F4WM08_ACREC</name>
<dbReference type="EMBL" id="GL888217">
    <property type="protein sequence ID" value="EGI64652.1"/>
    <property type="molecule type" value="Genomic_DNA"/>
</dbReference>
<keyword evidence="3" id="KW-1185">Reference proteome</keyword>
<feature type="compositionally biased region" description="Basic and acidic residues" evidence="1">
    <location>
        <begin position="46"/>
        <end position="60"/>
    </location>
</feature>
<evidence type="ECO:0000313" key="3">
    <source>
        <dbReference type="Proteomes" id="UP000007755"/>
    </source>
</evidence>
<sequence>MTIRLRQVRGIIAGSAIAINSFPGTVEGSSRLFVVHTGIYRIGYDTREPRTQEEESKAITDRYGSGLRKATEEEAKKFTWRPPTSETSGKCGTSAICNR</sequence>
<feature type="region of interest" description="Disordered" evidence="1">
    <location>
        <begin position="46"/>
        <end position="99"/>
    </location>
</feature>
<feature type="compositionally biased region" description="Polar residues" evidence="1">
    <location>
        <begin position="82"/>
        <end position="99"/>
    </location>
</feature>
<dbReference type="Proteomes" id="UP000007755">
    <property type="component" value="Unassembled WGS sequence"/>
</dbReference>
<proteinExistence type="predicted"/>
<gene>
    <name evidence="2" type="ORF">G5I_06841</name>
</gene>
<reference evidence="2" key="1">
    <citation type="submission" date="2011-02" db="EMBL/GenBank/DDBJ databases">
        <title>The genome of the leaf-cutting ant Acromyrmex echinatior suggests key adaptations to social evolution and fungus farming.</title>
        <authorList>
            <person name="Nygaard S."/>
            <person name="Zhang G."/>
        </authorList>
    </citation>
    <scope>NUCLEOTIDE SEQUENCE</scope>
</reference>
<accession>F4WM08</accession>
<organism evidence="3">
    <name type="scientific">Acromyrmex echinatior</name>
    <name type="common">Panamanian leafcutter ant</name>
    <name type="synonym">Acromyrmex octospinosus echinatior</name>
    <dbReference type="NCBI Taxonomy" id="103372"/>
    <lineage>
        <taxon>Eukaryota</taxon>
        <taxon>Metazoa</taxon>
        <taxon>Ecdysozoa</taxon>
        <taxon>Arthropoda</taxon>
        <taxon>Hexapoda</taxon>
        <taxon>Insecta</taxon>
        <taxon>Pterygota</taxon>
        <taxon>Neoptera</taxon>
        <taxon>Endopterygota</taxon>
        <taxon>Hymenoptera</taxon>
        <taxon>Apocrita</taxon>
        <taxon>Aculeata</taxon>
        <taxon>Formicoidea</taxon>
        <taxon>Formicidae</taxon>
        <taxon>Myrmicinae</taxon>
        <taxon>Acromyrmex</taxon>
    </lineage>
</organism>